<proteinExistence type="predicted"/>
<dbReference type="STRING" id="1513896.SAMN05660841_04195"/>
<keyword evidence="2" id="KW-1185">Reference proteome</keyword>
<reference evidence="2" key="1">
    <citation type="submission" date="2017-02" db="EMBL/GenBank/DDBJ databases">
        <authorList>
            <person name="Varghese N."/>
            <person name="Submissions S."/>
        </authorList>
    </citation>
    <scope>NUCLEOTIDE SEQUENCE [LARGE SCALE GENOMIC DNA]</scope>
    <source>
        <strain evidence="2">DSM 24091</strain>
    </source>
</reference>
<dbReference type="RefSeq" id="WP_079645820.1">
    <property type="nucleotide sequence ID" value="NZ_FUZF01000028.1"/>
</dbReference>
<dbReference type="AlphaFoldDB" id="A0A1T5GMJ0"/>
<sequence>MSDQLGRMGQDQYSIVRYLLLLLWSLCCFFSVAEAGTRDSITVFKNWEDKHGLNQLTVKVEGLCNPDEPPFDGTLTKIIANLKNKQTALEVVFDDEDYQMEMLLFYEKDIEIIDLKKEKAVFIPFFYCANFDNDIKVSYIIFYKGSGYLFHINFHCAEGEGGWLNDDLEAKLSSITDRELKKIFIKKLKSSYKKYSDFHINIDY</sequence>
<protein>
    <submittedName>
        <fullName evidence="1">Uncharacterized protein</fullName>
    </submittedName>
</protein>
<dbReference type="Proteomes" id="UP000190150">
    <property type="component" value="Unassembled WGS sequence"/>
</dbReference>
<accession>A0A1T5GMJ0</accession>
<name>A0A1T5GMJ0_9SPHI</name>
<organism evidence="1 2">
    <name type="scientific">Sphingobacterium nematocida</name>
    <dbReference type="NCBI Taxonomy" id="1513896"/>
    <lineage>
        <taxon>Bacteria</taxon>
        <taxon>Pseudomonadati</taxon>
        <taxon>Bacteroidota</taxon>
        <taxon>Sphingobacteriia</taxon>
        <taxon>Sphingobacteriales</taxon>
        <taxon>Sphingobacteriaceae</taxon>
        <taxon>Sphingobacterium</taxon>
    </lineage>
</organism>
<gene>
    <name evidence="1" type="ORF">SAMN05660841_04195</name>
</gene>
<dbReference type="EMBL" id="FUZF01000028">
    <property type="protein sequence ID" value="SKC09632.1"/>
    <property type="molecule type" value="Genomic_DNA"/>
</dbReference>
<dbReference type="OrthoDB" id="1439845at2"/>
<evidence type="ECO:0000313" key="2">
    <source>
        <dbReference type="Proteomes" id="UP000190150"/>
    </source>
</evidence>
<evidence type="ECO:0000313" key="1">
    <source>
        <dbReference type="EMBL" id="SKC09632.1"/>
    </source>
</evidence>